<evidence type="ECO:0000313" key="2">
    <source>
        <dbReference type="Proteomes" id="UP000003828"/>
    </source>
</evidence>
<accession>H0QJ90</accession>
<gene>
    <name evidence="1" type="ORF">ARGLB_028_00160</name>
</gene>
<evidence type="ECO:0000313" key="1">
    <source>
        <dbReference type="EMBL" id="GAB12891.1"/>
    </source>
</evidence>
<comment type="caution">
    <text evidence="1">The sequence shown here is derived from an EMBL/GenBank/DDBJ whole genome shotgun (WGS) entry which is preliminary data.</text>
</comment>
<dbReference type="Proteomes" id="UP000003828">
    <property type="component" value="Unassembled WGS sequence"/>
</dbReference>
<dbReference type="STRING" id="1077972.ARGLB_028_00160"/>
<protein>
    <submittedName>
        <fullName evidence="1">Uncharacterized protein</fullName>
    </submittedName>
</protein>
<dbReference type="AlphaFoldDB" id="H0QJ90"/>
<keyword evidence="2" id="KW-1185">Reference proteome</keyword>
<proteinExistence type="predicted"/>
<dbReference type="EMBL" id="BAEG01000028">
    <property type="protein sequence ID" value="GAB12891.1"/>
    <property type="molecule type" value="Genomic_DNA"/>
</dbReference>
<reference evidence="1 2" key="1">
    <citation type="submission" date="2011-12" db="EMBL/GenBank/DDBJ databases">
        <title>Whole genome shotgun sequence of Arthrobacter globiformis NBRC 12137.</title>
        <authorList>
            <person name="Miyazawa S."/>
            <person name="Hosoyama A."/>
            <person name="Tsuchikane K."/>
            <person name="Katsumata H."/>
            <person name="Yamazaki S."/>
            <person name="Fujita N."/>
        </authorList>
    </citation>
    <scope>NUCLEOTIDE SEQUENCE [LARGE SCALE GENOMIC DNA]</scope>
    <source>
        <strain evidence="1 2">NBRC 12137</strain>
    </source>
</reference>
<organism evidence="1 2">
    <name type="scientific">Arthrobacter globiformis (strain ATCC 8010 / DSM 20124 / JCM 1332 / NBRC 12137 / NCIMB 8907 / NRRL B-2979 / 168)</name>
    <dbReference type="NCBI Taxonomy" id="1077972"/>
    <lineage>
        <taxon>Bacteria</taxon>
        <taxon>Bacillati</taxon>
        <taxon>Actinomycetota</taxon>
        <taxon>Actinomycetes</taxon>
        <taxon>Micrococcales</taxon>
        <taxon>Micrococcaceae</taxon>
        <taxon>Arthrobacter</taxon>
    </lineage>
</organism>
<name>H0QJ90_ARTG1</name>
<sequence length="144" mass="16357">MQELELLPEPGYGYGPQCEAIIAGRREFTGRVLSGPYVGHDLLIRVYGDAALDTEYVPADFSYTADYWLVDEDNAGPGDDEYDPSFDTLEELQDWLHDISIEWHSPYISLARIGRLSGYDGTQVPYPSWHGRQIAHHRGHERVC</sequence>
<dbReference type="RefSeq" id="WP_003799501.1">
    <property type="nucleotide sequence ID" value="NZ_BAEG01000028.1"/>
</dbReference>